<organism evidence="7 8">
    <name type="scientific">Mucor flavus</name>
    <dbReference type="NCBI Taxonomy" id="439312"/>
    <lineage>
        <taxon>Eukaryota</taxon>
        <taxon>Fungi</taxon>
        <taxon>Fungi incertae sedis</taxon>
        <taxon>Mucoromycota</taxon>
        <taxon>Mucoromycotina</taxon>
        <taxon>Mucoromycetes</taxon>
        <taxon>Mucorales</taxon>
        <taxon>Mucorineae</taxon>
        <taxon>Mucoraceae</taxon>
        <taxon>Mucor</taxon>
    </lineage>
</organism>
<evidence type="ECO:0000256" key="5">
    <source>
        <dbReference type="ARBA" id="ARBA00022840"/>
    </source>
</evidence>
<keyword evidence="8" id="KW-1185">Reference proteome</keyword>
<evidence type="ECO:0000256" key="3">
    <source>
        <dbReference type="ARBA" id="ARBA00022741"/>
    </source>
</evidence>
<keyword evidence="2" id="KW-0808">Transferase</keyword>
<evidence type="ECO:0000256" key="4">
    <source>
        <dbReference type="ARBA" id="ARBA00022777"/>
    </source>
</evidence>
<keyword evidence="4" id="KW-0418">Kinase</keyword>
<proteinExistence type="predicted"/>
<keyword evidence="5" id="KW-0067">ATP-binding</keyword>
<dbReference type="Proteomes" id="UP001473302">
    <property type="component" value="Unassembled WGS sequence"/>
</dbReference>
<dbReference type="EMBL" id="BAABUK010000009">
    <property type="protein sequence ID" value="GAA5811173.1"/>
    <property type="molecule type" value="Genomic_DNA"/>
</dbReference>
<dbReference type="SUPFAM" id="SSF56112">
    <property type="entry name" value="Protein kinase-like (PK-like)"/>
    <property type="match status" value="1"/>
</dbReference>
<evidence type="ECO:0000256" key="1">
    <source>
        <dbReference type="ARBA" id="ARBA00022527"/>
    </source>
</evidence>
<protein>
    <recommendedName>
        <fullName evidence="9">Protein kinase domain-containing protein</fullName>
    </recommendedName>
</protein>
<gene>
    <name evidence="7" type="ORF">MFLAVUS_004603</name>
</gene>
<dbReference type="InterPro" id="IPR050205">
    <property type="entry name" value="CDPK_Ser/Thr_kinases"/>
</dbReference>
<accession>A0ABP9YWE3</accession>
<dbReference type="Gene3D" id="1.10.510.10">
    <property type="entry name" value="Transferase(Phosphotransferase) domain 1"/>
    <property type="match status" value="1"/>
</dbReference>
<dbReference type="InterPro" id="IPR011009">
    <property type="entry name" value="Kinase-like_dom_sf"/>
</dbReference>
<evidence type="ECO:0000256" key="2">
    <source>
        <dbReference type="ARBA" id="ARBA00022679"/>
    </source>
</evidence>
<comment type="caution">
    <text evidence="7">The sequence shown here is derived from an EMBL/GenBank/DDBJ whole genome shotgun (WGS) entry which is preliminary data.</text>
</comment>
<evidence type="ECO:0008006" key="9">
    <source>
        <dbReference type="Google" id="ProtNLM"/>
    </source>
</evidence>
<feature type="region of interest" description="Disordered" evidence="6">
    <location>
        <begin position="88"/>
        <end position="114"/>
    </location>
</feature>
<keyword evidence="3" id="KW-0547">Nucleotide-binding</keyword>
<reference evidence="7 8" key="1">
    <citation type="submission" date="2024-04" db="EMBL/GenBank/DDBJ databases">
        <title>genome sequences of Mucor flavus KT1a and Helicostylum pulchrum KT1b strains isolated from the surface of a dry-aged beef.</title>
        <authorList>
            <person name="Toyotome T."/>
            <person name="Hosono M."/>
            <person name="Torimaru M."/>
            <person name="Fukuda K."/>
            <person name="Mikami N."/>
        </authorList>
    </citation>
    <scope>NUCLEOTIDE SEQUENCE [LARGE SCALE GENOMIC DNA]</scope>
    <source>
        <strain evidence="7 8">KT1a</strain>
    </source>
</reference>
<evidence type="ECO:0000256" key="6">
    <source>
        <dbReference type="SAM" id="MobiDB-lite"/>
    </source>
</evidence>
<sequence>MKPDTIEDDSDVPIIFTQKPDTKDEAIAYDKPNTYDEDQDYKRPSLPQEVLDDLIVRAEFIDGKRAPIKTNDDDTSSKFTSSLLSHIPSSTTGLTSSPPISLSPSVSTISTNSNSSTISTATTRLALLKILKSKPMEDLISFDLRKYSFTRPHEHDVYIKGTKEQVYKKVQPHSYSWGFQNILYKITDGKIKVAEARRRAFKKEITVEWGDFPILVGPETFNDDNEDDDTSSIVSAVTNTKSNQLYNKTNSHLLFTYETEFEGFKIRWKRASLLSHDMICEIRLEQKKKWHVIAEFDSHRMGYFVHLGEVIIDKNALKLVDRTDHFEAHIIITCCTLIDLMREVVEKAVGLSKGGVVGKYRIHISVAPEILNLPQYKKNTITLDPKDPTVLYGKECDLWSLGNIHSIPIRNGDISERKCILSGQFVFGHHVWKSISVEDLIKCLLKVNAKECITAKDTLNHPWMIKA</sequence>
<evidence type="ECO:0000313" key="8">
    <source>
        <dbReference type="Proteomes" id="UP001473302"/>
    </source>
</evidence>
<dbReference type="PANTHER" id="PTHR24349">
    <property type="entry name" value="SERINE/THREONINE-PROTEIN KINASE"/>
    <property type="match status" value="1"/>
</dbReference>
<evidence type="ECO:0000313" key="7">
    <source>
        <dbReference type="EMBL" id="GAA5811173.1"/>
    </source>
</evidence>
<name>A0ABP9YWE3_9FUNG</name>
<keyword evidence="1" id="KW-0723">Serine/threonine-protein kinase</keyword>